<feature type="region of interest" description="Disordered" evidence="1">
    <location>
        <begin position="1"/>
        <end position="91"/>
    </location>
</feature>
<evidence type="ECO:0000313" key="3">
    <source>
        <dbReference type="Proteomes" id="UP001302676"/>
    </source>
</evidence>
<dbReference type="GeneID" id="87818373"/>
<dbReference type="Proteomes" id="UP001302676">
    <property type="component" value="Unassembled WGS sequence"/>
</dbReference>
<evidence type="ECO:0000313" key="2">
    <source>
        <dbReference type="EMBL" id="KAK4141017.1"/>
    </source>
</evidence>
<dbReference type="EMBL" id="MU853619">
    <property type="protein sequence ID" value="KAK4141017.1"/>
    <property type="molecule type" value="Genomic_DNA"/>
</dbReference>
<name>A0AAN6UXI7_9PEZI</name>
<dbReference type="AlphaFoldDB" id="A0AAN6UXI7"/>
<protein>
    <submittedName>
        <fullName evidence="2">Uncharacterized protein</fullName>
    </submittedName>
</protein>
<keyword evidence="3" id="KW-1185">Reference proteome</keyword>
<comment type="caution">
    <text evidence="2">The sequence shown here is derived from an EMBL/GenBank/DDBJ whole genome shotgun (WGS) entry which is preliminary data.</text>
</comment>
<reference evidence="2" key="1">
    <citation type="journal article" date="2023" name="Mol. Phylogenet. Evol.">
        <title>Genome-scale phylogeny and comparative genomics of the fungal order Sordariales.</title>
        <authorList>
            <person name="Hensen N."/>
            <person name="Bonometti L."/>
            <person name="Westerberg I."/>
            <person name="Brannstrom I.O."/>
            <person name="Guillou S."/>
            <person name="Cros-Aarteil S."/>
            <person name="Calhoun S."/>
            <person name="Haridas S."/>
            <person name="Kuo A."/>
            <person name="Mondo S."/>
            <person name="Pangilinan J."/>
            <person name="Riley R."/>
            <person name="LaButti K."/>
            <person name="Andreopoulos B."/>
            <person name="Lipzen A."/>
            <person name="Chen C."/>
            <person name="Yan M."/>
            <person name="Daum C."/>
            <person name="Ng V."/>
            <person name="Clum A."/>
            <person name="Steindorff A."/>
            <person name="Ohm R.A."/>
            <person name="Martin F."/>
            <person name="Silar P."/>
            <person name="Natvig D.O."/>
            <person name="Lalanne C."/>
            <person name="Gautier V."/>
            <person name="Ament-Velasquez S.L."/>
            <person name="Kruys A."/>
            <person name="Hutchinson M.I."/>
            <person name="Powell A.J."/>
            <person name="Barry K."/>
            <person name="Miller A.N."/>
            <person name="Grigoriev I.V."/>
            <person name="Debuchy R."/>
            <person name="Gladieux P."/>
            <person name="Hiltunen Thoren M."/>
            <person name="Johannesson H."/>
        </authorList>
    </citation>
    <scope>NUCLEOTIDE SEQUENCE</scope>
    <source>
        <strain evidence="2">CBS 141.50</strain>
    </source>
</reference>
<evidence type="ECO:0000256" key="1">
    <source>
        <dbReference type="SAM" id="MobiDB-lite"/>
    </source>
</evidence>
<proteinExistence type="predicted"/>
<feature type="compositionally biased region" description="Low complexity" evidence="1">
    <location>
        <begin position="66"/>
        <end position="75"/>
    </location>
</feature>
<sequence>MSQATSLGAAGYPSTIELDMDGGNSPFANPLLEEPMLSRITLPDDELGFMPPFQPSPRKRGKRTVSSRSSPSPSGRAKRSRPAAAVYEASTVAQPPSPKNFWDLPYPLPAMLPDSLPPSMHETYFPPAIPELDDDDIDLDLGLIGDVDMDMGGSMGMEMDLDLPFEHDPDLEAHNAYLADNLSATGANPFAPGSQSPASHRSLSPFGERGGCGGEAVATAATFGFPSGAKDDMSDFEWMNRMNEGARARNSAFPRMDENLRMGRWERYARDGGGGGMEEDGGRVVAGRFVKGGFRMTREQEDIVAQMVVESSGMGYDSRQ</sequence>
<accession>A0AAN6UXI7</accession>
<dbReference type="RefSeq" id="XP_062634388.1">
    <property type="nucleotide sequence ID" value="XM_062781760.1"/>
</dbReference>
<gene>
    <name evidence="2" type="ORF">C8A04DRAFT_31453</name>
</gene>
<reference evidence="2" key="2">
    <citation type="submission" date="2023-05" db="EMBL/GenBank/DDBJ databases">
        <authorList>
            <consortium name="Lawrence Berkeley National Laboratory"/>
            <person name="Steindorff A."/>
            <person name="Hensen N."/>
            <person name="Bonometti L."/>
            <person name="Westerberg I."/>
            <person name="Brannstrom I.O."/>
            <person name="Guillou S."/>
            <person name="Cros-Aarteil S."/>
            <person name="Calhoun S."/>
            <person name="Haridas S."/>
            <person name="Kuo A."/>
            <person name="Mondo S."/>
            <person name="Pangilinan J."/>
            <person name="Riley R."/>
            <person name="Labutti K."/>
            <person name="Andreopoulos B."/>
            <person name="Lipzen A."/>
            <person name="Chen C."/>
            <person name="Yanf M."/>
            <person name="Daum C."/>
            <person name="Ng V."/>
            <person name="Clum A."/>
            <person name="Ohm R."/>
            <person name="Martin F."/>
            <person name="Silar P."/>
            <person name="Natvig D."/>
            <person name="Lalanne C."/>
            <person name="Gautier V."/>
            <person name="Ament-Velasquez S.L."/>
            <person name="Kruys A."/>
            <person name="Hutchinson M.I."/>
            <person name="Powell A.J."/>
            <person name="Barry K."/>
            <person name="Miller A.N."/>
            <person name="Grigoriev I.V."/>
            <person name="Debuchy R."/>
            <person name="Gladieux P."/>
            <person name="Thoren M.H."/>
            <person name="Johannesson H."/>
        </authorList>
    </citation>
    <scope>NUCLEOTIDE SEQUENCE</scope>
    <source>
        <strain evidence="2">CBS 141.50</strain>
    </source>
</reference>
<organism evidence="2 3">
    <name type="scientific">Dichotomopilus funicola</name>
    <dbReference type="NCBI Taxonomy" id="1934379"/>
    <lineage>
        <taxon>Eukaryota</taxon>
        <taxon>Fungi</taxon>
        <taxon>Dikarya</taxon>
        <taxon>Ascomycota</taxon>
        <taxon>Pezizomycotina</taxon>
        <taxon>Sordariomycetes</taxon>
        <taxon>Sordariomycetidae</taxon>
        <taxon>Sordariales</taxon>
        <taxon>Chaetomiaceae</taxon>
        <taxon>Dichotomopilus</taxon>
    </lineage>
</organism>